<dbReference type="GO" id="GO:0006351">
    <property type="term" value="P:DNA-templated transcription"/>
    <property type="evidence" value="ECO:0007669"/>
    <property type="project" value="InterPro"/>
</dbReference>
<dbReference type="Proteomes" id="UP000027195">
    <property type="component" value="Unassembled WGS sequence"/>
</dbReference>
<dbReference type="EMBL" id="KL198021">
    <property type="protein sequence ID" value="KDQ18711.1"/>
    <property type="molecule type" value="Genomic_DNA"/>
</dbReference>
<dbReference type="CDD" id="cd00067">
    <property type="entry name" value="GAL4"/>
    <property type="match status" value="1"/>
</dbReference>
<sequence>MSKAQPSASARSNARLSRYTACLPCRKHKLRCDAAKPVCGTCVKISAHASCKYDVAPPKSKTKALQEKIKELECAVEKVLIETRTAAREPNRHTYHVPTEIRALGPSKDPHGLIALLYGGNTAETRELFVEGKDLPRCVRNHLLEIFHPHWPQCAIDLYLPRFLNSLDLPYGQGPHPALLNVMYLLACHFSPSLSRHEPVFLRRVQEALSRSLQEGDRLSDFVLTSSLLSRYFAAKARMLEAHLMASTAMRFAMACGLHQISSRVWEPAEATGLIVSIPSGTLSLVPSTSMDAHTWLLPPPRDTIELGERINIFWCAFVVDRAVCIGGRLPFSIRDEEISTVWPMPIEQFVTVYALDMYLEEDPFSNWQENPDGMRLKGLALLSRASSSLDGLESDDERNDAFDMVDRAITKYAGSLPPVPPLAANRGARDETVHNPFDSSTAFIYTVAYAATIALHRARADTHPGSRLACLLAAGKAVEVIRWLDGVELNSYHAFMGIMWSDLARYLAYEHERRTAALDEDGAAMLKNDLENVQRIRRRFSETFPVFTPGGVKQSTNRGQILSAFSSQY</sequence>
<organism evidence="7 8">
    <name type="scientific">Botryobasidium botryosum (strain FD-172 SS1)</name>
    <dbReference type="NCBI Taxonomy" id="930990"/>
    <lineage>
        <taxon>Eukaryota</taxon>
        <taxon>Fungi</taxon>
        <taxon>Dikarya</taxon>
        <taxon>Basidiomycota</taxon>
        <taxon>Agaricomycotina</taxon>
        <taxon>Agaricomycetes</taxon>
        <taxon>Cantharellales</taxon>
        <taxon>Botryobasidiaceae</taxon>
        <taxon>Botryobasidium</taxon>
    </lineage>
</organism>
<dbReference type="PANTHER" id="PTHR47338:SF29">
    <property type="entry name" value="ZN(2)-C6 FUNGAL-TYPE DOMAIN-CONTAINING PROTEIN"/>
    <property type="match status" value="1"/>
</dbReference>
<evidence type="ECO:0000313" key="7">
    <source>
        <dbReference type="EMBL" id="KDQ18711.1"/>
    </source>
</evidence>
<name>A0A067N4L3_BOTB1</name>
<evidence type="ECO:0000256" key="4">
    <source>
        <dbReference type="ARBA" id="ARBA00023163"/>
    </source>
</evidence>
<dbReference type="Pfam" id="PF04082">
    <property type="entry name" value="Fungal_trans"/>
    <property type="match status" value="1"/>
</dbReference>
<dbReference type="HOGENOM" id="CLU_022337_0_0_1"/>
<dbReference type="PANTHER" id="PTHR47338">
    <property type="entry name" value="ZN(II)2CYS6 TRANSCRIPTION FACTOR (EUROFUNG)-RELATED"/>
    <property type="match status" value="1"/>
</dbReference>
<protein>
    <recommendedName>
        <fullName evidence="6">Zn(2)-C6 fungal-type domain-containing protein</fullName>
    </recommendedName>
</protein>
<evidence type="ECO:0000256" key="3">
    <source>
        <dbReference type="ARBA" id="ARBA00023015"/>
    </source>
</evidence>
<gene>
    <name evidence="7" type="ORF">BOTBODRAFT_171495</name>
</gene>
<dbReference type="PROSITE" id="PS00463">
    <property type="entry name" value="ZN2_CY6_FUNGAL_1"/>
    <property type="match status" value="1"/>
</dbReference>
<keyword evidence="4" id="KW-0804">Transcription</keyword>
<evidence type="ECO:0000256" key="5">
    <source>
        <dbReference type="ARBA" id="ARBA00023242"/>
    </source>
</evidence>
<keyword evidence="8" id="KW-1185">Reference proteome</keyword>
<dbReference type="PROSITE" id="PS50048">
    <property type="entry name" value="ZN2_CY6_FUNGAL_2"/>
    <property type="match status" value="1"/>
</dbReference>
<dbReference type="Pfam" id="PF00172">
    <property type="entry name" value="Zn_clus"/>
    <property type="match status" value="1"/>
</dbReference>
<evidence type="ECO:0000256" key="1">
    <source>
        <dbReference type="ARBA" id="ARBA00004123"/>
    </source>
</evidence>
<dbReference type="GO" id="GO:0008270">
    <property type="term" value="F:zinc ion binding"/>
    <property type="evidence" value="ECO:0007669"/>
    <property type="project" value="InterPro"/>
</dbReference>
<reference evidence="8" key="1">
    <citation type="journal article" date="2014" name="Proc. Natl. Acad. Sci. U.S.A.">
        <title>Extensive sampling of basidiomycete genomes demonstrates inadequacy of the white-rot/brown-rot paradigm for wood decay fungi.</title>
        <authorList>
            <person name="Riley R."/>
            <person name="Salamov A.A."/>
            <person name="Brown D.W."/>
            <person name="Nagy L.G."/>
            <person name="Floudas D."/>
            <person name="Held B.W."/>
            <person name="Levasseur A."/>
            <person name="Lombard V."/>
            <person name="Morin E."/>
            <person name="Otillar R."/>
            <person name="Lindquist E.A."/>
            <person name="Sun H."/>
            <person name="LaButti K.M."/>
            <person name="Schmutz J."/>
            <person name="Jabbour D."/>
            <person name="Luo H."/>
            <person name="Baker S.E."/>
            <person name="Pisabarro A.G."/>
            <person name="Walton J.D."/>
            <person name="Blanchette R.A."/>
            <person name="Henrissat B."/>
            <person name="Martin F."/>
            <person name="Cullen D."/>
            <person name="Hibbett D.S."/>
            <person name="Grigoriev I.V."/>
        </authorList>
    </citation>
    <scope>NUCLEOTIDE SEQUENCE [LARGE SCALE GENOMIC DNA]</scope>
    <source>
        <strain evidence="8">FD-172 SS1</strain>
    </source>
</reference>
<accession>A0A067N4L3</accession>
<dbReference type="InParanoid" id="A0A067N4L3"/>
<dbReference type="InterPro" id="IPR007219">
    <property type="entry name" value="XnlR_reg_dom"/>
</dbReference>
<evidence type="ECO:0000313" key="8">
    <source>
        <dbReference type="Proteomes" id="UP000027195"/>
    </source>
</evidence>
<dbReference type="InterPro" id="IPR001138">
    <property type="entry name" value="Zn2Cys6_DnaBD"/>
</dbReference>
<proteinExistence type="predicted"/>
<keyword evidence="5" id="KW-0539">Nucleus</keyword>
<dbReference type="Gene3D" id="4.10.240.10">
    <property type="entry name" value="Zn(2)-C6 fungal-type DNA-binding domain"/>
    <property type="match status" value="1"/>
</dbReference>
<dbReference type="GO" id="GO:0005634">
    <property type="term" value="C:nucleus"/>
    <property type="evidence" value="ECO:0007669"/>
    <property type="project" value="UniProtKB-SubCell"/>
</dbReference>
<evidence type="ECO:0000256" key="2">
    <source>
        <dbReference type="ARBA" id="ARBA00022723"/>
    </source>
</evidence>
<evidence type="ECO:0000259" key="6">
    <source>
        <dbReference type="PROSITE" id="PS50048"/>
    </source>
</evidence>
<keyword evidence="2" id="KW-0479">Metal-binding</keyword>
<dbReference type="SMART" id="SM00906">
    <property type="entry name" value="Fungal_trans"/>
    <property type="match status" value="1"/>
</dbReference>
<dbReference type="STRING" id="930990.A0A067N4L3"/>
<dbReference type="OrthoDB" id="3162874at2759"/>
<dbReference type="InterPro" id="IPR036864">
    <property type="entry name" value="Zn2-C6_fun-type_DNA-bd_sf"/>
</dbReference>
<dbReference type="SMART" id="SM00066">
    <property type="entry name" value="GAL4"/>
    <property type="match status" value="1"/>
</dbReference>
<comment type="subcellular location">
    <subcellularLocation>
        <location evidence="1">Nucleus</location>
    </subcellularLocation>
</comment>
<dbReference type="GO" id="GO:0000981">
    <property type="term" value="F:DNA-binding transcription factor activity, RNA polymerase II-specific"/>
    <property type="evidence" value="ECO:0007669"/>
    <property type="project" value="InterPro"/>
</dbReference>
<dbReference type="SUPFAM" id="SSF57701">
    <property type="entry name" value="Zn2/Cys6 DNA-binding domain"/>
    <property type="match status" value="1"/>
</dbReference>
<dbReference type="AlphaFoldDB" id="A0A067N4L3"/>
<dbReference type="InterPro" id="IPR050815">
    <property type="entry name" value="TF_fung"/>
</dbReference>
<feature type="domain" description="Zn(2)-C6 fungal-type" evidence="6">
    <location>
        <begin position="21"/>
        <end position="53"/>
    </location>
</feature>
<keyword evidence="3" id="KW-0805">Transcription regulation</keyword>
<dbReference type="GO" id="GO:0003677">
    <property type="term" value="F:DNA binding"/>
    <property type="evidence" value="ECO:0007669"/>
    <property type="project" value="InterPro"/>
</dbReference>
<dbReference type="CDD" id="cd12148">
    <property type="entry name" value="fungal_TF_MHR"/>
    <property type="match status" value="1"/>
</dbReference>